<accession>A0A126UXL4</accession>
<organism evidence="2 3">
    <name type="scientific">Falsihalocynthiibacter arcticus</name>
    <dbReference type="NCBI Taxonomy" id="1579316"/>
    <lineage>
        <taxon>Bacteria</taxon>
        <taxon>Pseudomonadati</taxon>
        <taxon>Pseudomonadota</taxon>
        <taxon>Alphaproteobacteria</taxon>
        <taxon>Rhodobacterales</taxon>
        <taxon>Roseobacteraceae</taxon>
        <taxon>Falsihalocynthiibacter</taxon>
    </lineage>
</organism>
<proteinExistence type="predicted"/>
<dbReference type="RefSeq" id="WP_039000055.1">
    <property type="nucleotide sequence ID" value="NZ_CP014327.1"/>
</dbReference>
<dbReference type="EMBL" id="CP014327">
    <property type="protein sequence ID" value="AML50627.1"/>
    <property type="molecule type" value="Genomic_DNA"/>
</dbReference>
<dbReference type="Proteomes" id="UP000070371">
    <property type="component" value="Chromosome"/>
</dbReference>
<protein>
    <recommendedName>
        <fullName evidence="1">HPr kinase/phosphorylase C-terminal domain-containing protein</fullName>
    </recommendedName>
</protein>
<sequence length="140" mass="15093">METNELHHASTVAIDGKAAVIFGCSGSGKSTLALRMISLGATLISDDQTQLSLEDGVLVALAVPEISGKLEVRGMGIIRTPFEPRAIVSLFVDMDKVEETRLPPAREIVLLGQKATLYHCIKGDHFADALMQILKYGRSD</sequence>
<dbReference type="GO" id="GO:0005524">
    <property type="term" value="F:ATP binding"/>
    <property type="evidence" value="ECO:0007669"/>
    <property type="project" value="InterPro"/>
</dbReference>
<dbReference type="InterPro" id="IPR011104">
    <property type="entry name" value="Hpr_kin/Pase_C"/>
</dbReference>
<dbReference type="AlphaFoldDB" id="A0A126UXL4"/>
<keyword evidence="3" id="KW-1185">Reference proteome</keyword>
<dbReference type="STRING" id="1579316.RC74_04450"/>
<evidence type="ECO:0000313" key="2">
    <source>
        <dbReference type="EMBL" id="AML50627.1"/>
    </source>
</evidence>
<dbReference type="GO" id="GO:0000155">
    <property type="term" value="F:phosphorelay sensor kinase activity"/>
    <property type="evidence" value="ECO:0007669"/>
    <property type="project" value="InterPro"/>
</dbReference>
<dbReference type="InterPro" id="IPR027417">
    <property type="entry name" value="P-loop_NTPase"/>
</dbReference>
<evidence type="ECO:0000313" key="3">
    <source>
        <dbReference type="Proteomes" id="UP000070371"/>
    </source>
</evidence>
<dbReference type="Pfam" id="PF07475">
    <property type="entry name" value="Hpr_kinase_C"/>
    <property type="match status" value="1"/>
</dbReference>
<dbReference type="Gene3D" id="3.40.50.300">
    <property type="entry name" value="P-loop containing nucleotide triphosphate hydrolases"/>
    <property type="match status" value="1"/>
</dbReference>
<dbReference type="GO" id="GO:0006109">
    <property type="term" value="P:regulation of carbohydrate metabolic process"/>
    <property type="evidence" value="ECO:0007669"/>
    <property type="project" value="InterPro"/>
</dbReference>
<gene>
    <name evidence="2" type="ORF">RC74_04450</name>
</gene>
<evidence type="ECO:0000259" key="1">
    <source>
        <dbReference type="Pfam" id="PF07475"/>
    </source>
</evidence>
<feature type="domain" description="HPr kinase/phosphorylase C-terminal" evidence="1">
    <location>
        <begin position="4"/>
        <end position="79"/>
    </location>
</feature>
<reference evidence="2 3" key="1">
    <citation type="submission" date="2016-02" db="EMBL/GenBank/DDBJ databases">
        <title>Complete genome sequence of Halocynthiibacter arcticus PAMC 20958t from arctic marine sediment.</title>
        <authorList>
            <person name="Lee Y.M."/>
            <person name="Baek K."/>
            <person name="Lee H.K."/>
            <person name="Shin S.C."/>
        </authorList>
    </citation>
    <scope>NUCLEOTIDE SEQUENCE [LARGE SCALE GENOMIC DNA]</scope>
    <source>
        <strain evidence="2">PAMC 20958</strain>
    </source>
</reference>
<dbReference type="OrthoDB" id="8326226at2"/>
<dbReference type="SUPFAM" id="SSF53795">
    <property type="entry name" value="PEP carboxykinase-like"/>
    <property type="match status" value="1"/>
</dbReference>
<dbReference type="KEGG" id="hat:RC74_04450"/>
<name>A0A126UXL4_9RHOB</name>